<dbReference type="Proteomes" id="UP000325081">
    <property type="component" value="Unassembled WGS sequence"/>
</dbReference>
<dbReference type="AlphaFoldDB" id="A0A5A7R3U1"/>
<comment type="caution">
    <text evidence="2">The sequence shown here is derived from an EMBL/GenBank/DDBJ whole genome shotgun (WGS) entry which is preliminary data.</text>
</comment>
<reference evidence="3" key="1">
    <citation type="journal article" date="2019" name="Curr. Biol.">
        <title>Genome Sequence of Striga asiatica Provides Insight into the Evolution of Plant Parasitism.</title>
        <authorList>
            <person name="Yoshida S."/>
            <person name="Kim S."/>
            <person name="Wafula E.K."/>
            <person name="Tanskanen J."/>
            <person name="Kim Y.M."/>
            <person name="Honaas L."/>
            <person name="Yang Z."/>
            <person name="Spallek T."/>
            <person name="Conn C.E."/>
            <person name="Ichihashi Y."/>
            <person name="Cheong K."/>
            <person name="Cui S."/>
            <person name="Der J.P."/>
            <person name="Gundlach H."/>
            <person name="Jiao Y."/>
            <person name="Hori C."/>
            <person name="Ishida J.K."/>
            <person name="Kasahara H."/>
            <person name="Kiba T."/>
            <person name="Kim M.S."/>
            <person name="Koo N."/>
            <person name="Laohavisit A."/>
            <person name="Lee Y.H."/>
            <person name="Lumba S."/>
            <person name="McCourt P."/>
            <person name="Mortimer J.C."/>
            <person name="Mutuku J.M."/>
            <person name="Nomura T."/>
            <person name="Sasaki-Sekimoto Y."/>
            <person name="Seto Y."/>
            <person name="Wang Y."/>
            <person name="Wakatake T."/>
            <person name="Sakakibara H."/>
            <person name="Demura T."/>
            <person name="Yamaguchi S."/>
            <person name="Yoneyama K."/>
            <person name="Manabe R.I."/>
            <person name="Nelson D.C."/>
            <person name="Schulman A.H."/>
            <person name="Timko M.P."/>
            <person name="dePamphilis C.W."/>
            <person name="Choi D."/>
            <person name="Shirasu K."/>
        </authorList>
    </citation>
    <scope>NUCLEOTIDE SEQUENCE [LARGE SCALE GENOMIC DNA]</scope>
    <source>
        <strain evidence="3">cv. UVA1</strain>
    </source>
</reference>
<keyword evidence="3" id="KW-1185">Reference proteome</keyword>
<gene>
    <name evidence="2" type="ORF">STAS_28273</name>
</gene>
<sequence>MVVVSRVEYGVSKSKDGSYVRAGQGRAGLEKKGCGEGEDCEEKEKISHGRAKVHVQPGAEMSVGRFEERVRPSTTTLKTQMDIQLIPTFLSNLHWESLGKPCFKMALSHSPRGESLPAQKRSPMVPAHE</sequence>
<name>A0A5A7R3U1_STRAF</name>
<dbReference type="EMBL" id="BKCP01009404">
    <property type="protein sequence ID" value="GER50941.1"/>
    <property type="molecule type" value="Genomic_DNA"/>
</dbReference>
<evidence type="ECO:0000313" key="2">
    <source>
        <dbReference type="EMBL" id="GER50941.1"/>
    </source>
</evidence>
<protein>
    <submittedName>
        <fullName evidence="2">Fatty acid reductase 4</fullName>
    </submittedName>
</protein>
<evidence type="ECO:0000256" key="1">
    <source>
        <dbReference type="SAM" id="MobiDB-lite"/>
    </source>
</evidence>
<organism evidence="2 3">
    <name type="scientific">Striga asiatica</name>
    <name type="common">Asiatic witchweed</name>
    <name type="synonym">Buchnera asiatica</name>
    <dbReference type="NCBI Taxonomy" id="4170"/>
    <lineage>
        <taxon>Eukaryota</taxon>
        <taxon>Viridiplantae</taxon>
        <taxon>Streptophyta</taxon>
        <taxon>Embryophyta</taxon>
        <taxon>Tracheophyta</taxon>
        <taxon>Spermatophyta</taxon>
        <taxon>Magnoliopsida</taxon>
        <taxon>eudicotyledons</taxon>
        <taxon>Gunneridae</taxon>
        <taxon>Pentapetalae</taxon>
        <taxon>asterids</taxon>
        <taxon>lamiids</taxon>
        <taxon>Lamiales</taxon>
        <taxon>Orobanchaceae</taxon>
        <taxon>Buchnereae</taxon>
        <taxon>Striga</taxon>
    </lineage>
</organism>
<evidence type="ECO:0000313" key="3">
    <source>
        <dbReference type="Proteomes" id="UP000325081"/>
    </source>
</evidence>
<accession>A0A5A7R3U1</accession>
<feature type="region of interest" description="Disordered" evidence="1">
    <location>
        <begin position="108"/>
        <end position="129"/>
    </location>
</feature>
<proteinExistence type="predicted"/>